<feature type="non-terminal residue" evidence="3">
    <location>
        <position position="1"/>
    </location>
</feature>
<evidence type="ECO:0000256" key="1">
    <source>
        <dbReference type="ARBA" id="ARBA00022741"/>
    </source>
</evidence>
<dbReference type="Gene3D" id="1.10.8.470">
    <property type="match status" value="1"/>
</dbReference>
<dbReference type="EMBL" id="JADAQX010000688">
    <property type="protein sequence ID" value="KAF8819574.1"/>
    <property type="molecule type" value="Genomic_DNA"/>
</dbReference>
<dbReference type="Proteomes" id="UP000823046">
    <property type="component" value="Unassembled WGS sequence"/>
</dbReference>
<dbReference type="InterPro" id="IPR006073">
    <property type="entry name" value="GTP-bd"/>
</dbReference>
<name>A0ABQ7J6E8_9APIC</name>
<sequence>YLSIIVGKSTFFNAVTDSANAKVGNYPFTTIEPNQGIAYYTTQCPCKRFNVQCKPRYGSCIGGNRKIPVKLLDIAGLIPGASQGRGLGNKFLDDLRHADVLLHIIDVSGCTNEKGEITTGYDPSHDHKWLVEEIELWIFNNLWSRWASIARRHNNTKSSLAATLLSQLSGYDAKECMINNLLNALEFVEPVDLLLWDAEKIRHMVHLFVEIRFKFILLLNKADSGGEADANALKISKKHSDTYVLLCSALAECLLRKLKRQRYILYEEGQMDFVDAEHPKGKECNLKPLDDKLKTRLRNIQNLVLYRHGSTGVHTVRTG</sequence>
<dbReference type="Pfam" id="PF08438">
    <property type="entry name" value="YGR210-like_G4"/>
    <property type="match status" value="1"/>
</dbReference>
<evidence type="ECO:0000259" key="2">
    <source>
        <dbReference type="PROSITE" id="PS51710"/>
    </source>
</evidence>
<dbReference type="PANTHER" id="PTHR23305">
    <property type="entry name" value="OBG GTPASE FAMILY"/>
    <property type="match status" value="1"/>
</dbReference>
<dbReference type="PROSITE" id="PS51710">
    <property type="entry name" value="G_OBG"/>
    <property type="match status" value="1"/>
</dbReference>
<dbReference type="Pfam" id="PF01926">
    <property type="entry name" value="MMR_HSR1"/>
    <property type="match status" value="1"/>
</dbReference>
<dbReference type="InterPro" id="IPR013646">
    <property type="entry name" value="YGR210-like_G4"/>
</dbReference>
<feature type="domain" description="OBG-type G" evidence="2">
    <location>
        <begin position="6"/>
        <end position="267"/>
    </location>
</feature>
<dbReference type="CDD" id="cd01899">
    <property type="entry name" value="Ygr210"/>
    <property type="match status" value="1"/>
</dbReference>
<dbReference type="Gene3D" id="3.40.50.300">
    <property type="entry name" value="P-loop containing nucleotide triphosphate hydrolases"/>
    <property type="match status" value="1"/>
</dbReference>
<evidence type="ECO:0000313" key="4">
    <source>
        <dbReference type="Proteomes" id="UP000823046"/>
    </source>
</evidence>
<dbReference type="InterPro" id="IPR027417">
    <property type="entry name" value="P-loop_NTPase"/>
</dbReference>
<accession>A0ABQ7J6E8</accession>
<dbReference type="PRINTS" id="PR00326">
    <property type="entry name" value="GTP1OBG"/>
</dbReference>
<dbReference type="SUPFAM" id="SSF52540">
    <property type="entry name" value="P-loop containing nucleoside triphosphate hydrolases"/>
    <property type="match status" value="1"/>
</dbReference>
<gene>
    <name evidence="3" type="ORF">IE077_000806</name>
</gene>
<dbReference type="InterPro" id="IPR031167">
    <property type="entry name" value="G_OBG"/>
</dbReference>
<reference evidence="3 4" key="1">
    <citation type="journal article" date="2020" name="bioRxiv">
        <title>Metabolic contributions of an alphaproteobacterial endosymbiont in the apicomplexan Cardiosporidium cionae.</title>
        <authorList>
            <person name="Hunter E.S."/>
            <person name="Paight C.J."/>
            <person name="Lane C.E."/>
        </authorList>
    </citation>
    <scope>NUCLEOTIDE SEQUENCE [LARGE SCALE GENOMIC DNA]</scope>
    <source>
        <strain evidence="3">ESH_2018</strain>
    </source>
</reference>
<organism evidence="3 4">
    <name type="scientific">Cardiosporidium cionae</name>
    <dbReference type="NCBI Taxonomy" id="476202"/>
    <lineage>
        <taxon>Eukaryota</taxon>
        <taxon>Sar</taxon>
        <taxon>Alveolata</taxon>
        <taxon>Apicomplexa</taxon>
        <taxon>Aconoidasida</taxon>
        <taxon>Nephromycida</taxon>
        <taxon>Cardiosporidium</taxon>
    </lineage>
</organism>
<proteinExistence type="predicted"/>
<keyword evidence="4" id="KW-1185">Reference proteome</keyword>
<keyword evidence="1" id="KW-0547">Nucleotide-binding</keyword>
<comment type="caution">
    <text evidence="3">The sequence shown here is derived from an EMBL/GenBank/DDBJ whole genome shotgun (WGS) entry which is preliminary data.</text>
</comment>
<dbReference type="PANTHER" id="PTHR23305:SF1">
    <property type="entry name" value="OBG-TYPE G DOMAIN-CONTAINING PROTEIN"/>
    <property type="match status" value="1"/>
</dbReference>
<protein>
    <submittedName>
        <fullName evidence="3">GTP binding protein</fullName>
    </submittedName>
</protein>
<evidence type="ECO:0000313" key="3">
    <source>
        <dbReference type="EMBL" id="KAF8819574.1"/>
    </source>
</evidence>